<protein>
    <submittedName>
        <fullName evidence="1">NAD(P)H-binding protein</fullName>
    </submittedName>
</protein>
<evidence type="ECO:0000313" key="2">
    <source>
        <dbReference type="Proteomes" id="UP001289645"/>
    </source>
</evidence>
<sequence length="243" mass="24906">MKLAVIGATGQIGSRVVELLRAAGHEVTGVSRSSGVDVVTGAGVADAVTGNEVLVDLTNSPSVDDEPAMTFFTASSANLVAAAKAGGVGHYVALSIVGADGLPVSGYMNAKVAQENTVKQSGLPFTIVRATQFHEFADMIVTGMTVDGEVRVPEARIQPIAAADVAEYVARVAQQAPVNGVVNLGGPEKMSFAELARAVLARRGESTPVVVDPAATYFGVPVDQNSLVTGDGAVLATRRFVDE</sequence>
<dbReference type="EMBL" id="JAOXLN010000002">
    <property type="protein sequence ID" value="MDZ5084268.1"/>
    <property type="molecule type" value="Genomic_DNA"/>
</dbReference>
<comment type="caution">
    <text evidence="1">The sequence shown here is derived from an EMBL/GenBank/DDBJ whole genome shotgun (WGS) entry which is preliminary data.</text>
</comment>
<evidence type="ECO:0000313" key="1">
    <source>
        <dbReference type="EMBL" id="MDZ5084268.1"/>
    </source>
</evidence>
<dbReference type="Proteomes" id="UP001289645">
    <property type="component" value="Unassembled WGS sequence"/>
</dbReference>
<gene>
    <name evidence="1" type="ORF">OHX15_02615</name>
</gene>
<proteinExistence type="predicted"/>
<name>A0ACC6MBJ8_MYCPF</name>
<reference evidence="1 2" key="1">
    <citation type="journal article" date="2021" name="Chemosphere">
        <title>Bioballs carrying a syntrophic Rhodococcus and Mycolicibacterium consortium for simultaneous sorption and biodegradation of fuel oil in contaminated freshwater.</title>
        <authorList>
            <person name="Naloka K."/>
            <person name="Polrit D."/>
            <person name="Muangchinda C."/>
            <person name="Thoetkiattikul H."/>
            <person name="Pinyakong O."/>
        </authorList>
    </citation>
    <scope>NUCLEOTIDE SEQUENCE [LARGE SCALE GENOMIC DNA]</scope>
    <source>
        <strain evidence="1 2">J101</strain>
    </source>
</reference>
<keyword evidence="2" id="KW-1185">Reference proteome</keyword>
<organism evidence="1 2">
    <name type="scientific">Mycolicibacterium parafortuitum</name>
    <name type="common">Mycobacterium parafortuitum</name>
    <dbReference type="NCBI Taxonomy" id="39692"/>
    <lineage>
        <taxon>Bacteria</taxon>
        <taxon>Bacillati</taxon>
        <taxon>Actinomycetota</taxon>
        <taxon>Actinomycetes</taxon>
        <taxon>Mycobacteriales</taxon>
        <taxon>Mycobacteriaceae</taxon>
        <taxon>Mycolicibacterium</taxon>
    </lineage>
</organism>
<accession>A0ACC6MBJ8</accession>